<dbReference type="PANTHER" id="PTHR24419">
    <property type="entry name" value="INTERLEUKIN-1 RECEPTOR-ASSOCIATED KINASE"/>
    <property type="match status" value="1"/>
</dbReference>
<dbReference type="Pfam" id="PF07714">
    <property type="entry name" value="PK_Tyr_Ser-Thr"/>
    <property type="match status" value="1"/>
</dbReference>
<keyword evidence="1" id="KW-0547">Nucleotide-binding</keyword>
<evidence type="ECO:0000313" key="3">
    <source>
        <dbReference type="EMBL" id="CAG8577602.1"/>
    </source>
</evidence>
<keyword evidence="4" id="KW-1185">Reference proteome</keyword>
<dbReference type="AlphaFoldDB" id="A0A9N9BUF0"/>
<dbReference type="EMBL" id="CAJVQA010003553">
    <property type="protein sequence ID" value="CAG8577602.1"/>
    <property type="molecule type" value="Genomic_DNA"/>
</dbReference>
<dbReference type="GO" id="GO:0005524">
    <property type="term" value="F:ATP binding"/>
    <property type="evidence" value="ECO:0007669"/>
    <property type="project" value="UniProtKB-UniRule"/>
</dbReference>
<sequence length="161" mass="18957">MTTIINHNNYFESYTHLIVLLFVYWIKATNIKEIGRGGFSVVYKTSYETYEEVAIKIIKDSHKNKKPFLNELKAYRELAKYYGISMDKNTGDFILVLNYAKFGSLCENLKDVFKLEWKIKLKMLCDIANDLSNIHSKNFIHRDLHPGNILLKERYEAYIDS</sequence>
<accession>A0A9N9BUF0</accession>
<evidence type="ECO:0000259" key="2">
    <source>
        <dbReference type="PROSITE" id="PS50011"/>
    </source>
</evidence>
<dbReference type="InterPro" id="IPR011009">
    <property type="entry name" value="Kinase-like_dom_sf"/>
</dbReference>
<feature type="domain" description="Protein kinase" evidence="2">
    <location>
        <begin position="28"/>
        <end position="161"/>
    </location>
</feature>
<feature type="non-terminal residue" evidence="3">
    <location>
        <position position="161"/>
    </location>
</feature>
<dbReference type="PROSITE" id="PS00107">
    <property type="entry name" value="PROTEIN_KINASE_ATP"/>
    <property type="match status" value="1"/>
</dbReference>
<dbReference type="PANTHER" id="PTHR24419:SF34">
    <property type="entry name" value="PROTEIN TUBE-RELATED"/>
    <property type="match status" value="1"/>
</dbReference>
<dbReference type="GO" id="GO:0005634">
    <property type="term" value="C:nucleus"/>
    <property type="evidence" value="ECO:0007669"/>
    <property type="project" value="TreeGrafter"/>
</dbReference>
<dbReference type="InterPro" id="IPR000719">
    <property type="entry name" value="Prot_kinase_dom"/>
</dbReference>
<dbReference type="Gene3D" id="1.10.510.10">
    <property type="entry name" value="Transferase(Phosphotransferase) domain 1"/>
    <property type="match status" value="1"/>
</dbReference>
<dbReference type="PROSITE" id="PS50011">
    <property type="entry name" value="PROTEIN_KINASE_DOM"/>
    <property type="match status" value="1"/>
</dbReference>
<dbReference type="SUPFAM" id="SSF56112">
    <property type="entry name" value="Protein kinase-like (PK-like)"/>
    <property type="match status" value="1"/>
</dbReference>
<evidence type="ECO:0000256" key="1">
    <source>
        <dbReference type="PROSITE-ProRule" id="PRU10141"/>
    </source>
</evidence>
<proteinExistence type="predicted"/>
<comment type="caution">
    <text evidence="3">The sequence shown here is derived from an EMBL/GenBank/DDBJ whole genome shotgun (WGS) entry which is preliminary data.</text>
</comment>
<dbReference type="OrthoDB" id="6718656at2759"/>
<gene>
    <name evidence="3" type="ORF">CPELLU_LOCUS5939</name>
</gene>
<reference evidence="3" key="1">
    <citation type="submission" date="2021-06" db="EMBL/GenBank/DDBJ databases">
        <authorList>
            <person name="Kallberg Y."/>
            <person name="Tangrot J."/>
            <person name="Rosling A."/>
        </authorList>
    </citation>
    <scope>NUCLEOTIDE SEQUENCE</scope>
    <source>
        <strain evidence="3">FL966</strain>
    </source>
</reference>
<dbReference type="Proteomes" id="UP000789759">
    <property type="component" value="Unassembled WGS sequence"/>
</dbReference>
<keyword evidence="1" id="KW-0067">ATP-binding</keyword>
<dbReference type="InterPro" id="IPR001245">
    <property type="entry name" value="Ser-Thr/Tyr_kinase_cat_dom"/>
</dbReference>
<dbReference type="InterPro" id="IPR017441">
    <property type="entry name" value="Protein_kinase_ATP_BS"/>
</dbReference>
<feature type="binding site" evidence="1">
    <location>
        <position position="56"/>
    </location>
    <ligand>
        <name>ATP</name>
        <dbReference type="ChEBI" id="CHEBI:30616"/>
    </ligand>
</feature>
<dbReference type="GO" id="GO:0035556">
    <property type="term" value="P:intracellular signal transduction"/>
    <property type="evidence" value="ECO:0007669"/>
    <property type="project" value="TreeGrafter"/>
</dbReference>
<name>A0A9N9BUF0_9GLOM</name>
<dbReference type="GO" id="GO:0004672">
    <property type="term" value="F:protein kinase activity"/>
    <property type="evidence" value="ECO:0007669"/>
    <property type="project" value="InterPro"/>
</dbReference>
<protein>
    <submittedName>
        <fullName evidence="3">14879_t:CDS:1</fullName>
    </submittedName>
</protein>
<dbReference type="GO" id="GO:0005737">
    <property type="term" value="C:cytoplasm"/>
    <property type="evidence" value="ECO:0007669"/>
    <property type="project" value="TreeGrafter"/>
</dbReference>
<organism evidence="3 4">
    <name type="scientific">Cetraspora pellucida</name>
    <dbReference type="NCBI Taxonomy" id="1433469"/>
    <lineage>
        <taxon>Eukaryota</taxon>
        <taxon>Fungi</taxon>
        <taxon>Fungi incertae sedis</taxon>
        <taxon>Mucoromycota</taxon>
        <taxon>Glomeromycotina</taxon>
        <taxon>Glomeromycetes</taxon>
        <taxon>Diversisporales</taxon>
        <taxon>Gigasporaceae</taxon>
        <taxon>Cetraspora</taxon>
    </lineage>
</organism>
<evidence type="ECO:0000313" key="4">
    <source>
        <dbReference type="Proteomes" id="UP000789759"/>
    </source>
</evidence>